<dbReference type="PROSITE" id="PS00202">
    <property type="entry name" value="RUBREDOXIN"/>
    <property type="match status" value="1"/>
</dbReference>
<feature type="compositionally biased region" description="Acidic residues" evidence="5">
    <location>
        <begin position="341"/>
        <end position="350"/>
    </location>
</feature>
<dbReference type="GO" id="GO:0000785">
    <property type="term" value="C:chromatin"/>
    <property type="evidence" value="ECO:0007669"/>
    <property type="project" value="TreeGrafter"/>
</dbReference>
<keyword evidence="8" id="KW-1185">Reference proteome</keyword>
<dbReference type="EMBL" id="JPKY01000015">
    <property type="protein sequence ID" value="KFH46851.1"/>
    <property type="molecule type" value="Genomic_DNA"/>
</dbReference>
<dbReference type="STRING" id="857340.A0A086TBW9"/>
<feature type="compositionally biased region" description="Low complexity" evidence="5">
    <location>
        <begin position="361"/>
        <end position="375"/>
    </location>
</feature>
<evidence type="ECO:0000256" key="1">
    <source>
        <dbReference type="ARBA" id="ARBA00022723"/>
    </source>
</evidence>
<feature type="region of interest" description="Disordered" evidence="5">
    <location>
        <begin position="333"/>
        <end position="382"/>
    </location>
</feature>
<sequence>MPLLTLRADQMVSSTVFVSSKNTNFRPLRSPERKPGRGVSGRFYQYVTKCAVQPTRMDPRSGIRTLEFTLPAGAAALLPQKATGITELPIRSYTEGCIRLRLRCSRRPKRETYVRDSDWAISDTTWPGEMYTFFNETAIELPRKQHFRHDRPAELTDLAVEGPNVVKISLPDNKCNLSEDSTFFLAVEVVLTASRSFLENGVRAARHTTAEETKKKIARRLTSTSPDDDVVAADTTLSISLADPFSATMVEVPVRGVDCEHMECFDLGNWLASRPSKKSGGGEPSLADCWKCPICGRDARPHRLHIDDFLVEVRAELLADGKQRTKRIQVAADGSWVPVAEPEDSDDEGDAPPPSGPAQESSRVSSRSVPPAAAVIEILDDD</sequence>
<dbReference type="HOGENOM" id="CLU_034312_1_0_1"/>
<dbReference type="AlphaFoldDB" id="A0A086TBW9"/>
<evidence type="ECO:0000256" key="4">
    <source>
        <dbReference type="PROSITE-ProRule" id="PRU00452"/>
    </source>
</evidence>
<name>A0A086TBW9_HAPC1</name>
<dbReference type="PROSITE" id="PS51044">
    <property type="entry name" value="ZF_SP_RING"/>
    <property type="match status" value="1"/>
</dbReference>
<dbReference type="InterPro" id="IPR004181">
    <property type="entry name" value="Znf_MIZ"/>
</dbReference>
<dbReference type="PANTHER" id="PTHR10782:SF4">
    <property type="entry name" value="TONALLI, ISOFORM E"/>
    <property type="match status" value="1"/>
</dbReference>
<evidence type="ECO:0000256" key="3">
    <source>
        <dbReference type="ARBA" id="ARBA00022833"/>
    </source>
</evidence>
<dbReference type="InterPro" id="IPR013083">
    <property type="entry name" value="Znf_RING/FYVE/PHD"/>
</dbReference>
<protein>
    <submittedName>
        <fullName evidence="7">Zinc finger MIZ domain-containing protein-like protein</fullName>
    </submittedName>
</protein>
<gene>
    <name evidence="7" type="ORF">ACRE_023660</name>
</gene>
<evidence type="ECO:0000313" key="7">
    <source>
        <dbReference type="EMBL" id="KFH46851.1"/>
    </source>
</evidence>
<feature type="domain" description="SP-RING-type" evidence="6">
    <location>
        <begin position="226"/>
        <end position="323"/>
    </location>
</feature>
<dbReference type="GO" id="GO:0061665">
    <property type="term" value="F:SUMO ligase activity"/>
    <property type="evidence" value="ECO:0007669"/>
    <property type="project" value="TreeGrafter"/>
</dbReference>
<accession>A0A086TBW9</accession>
<comment type="caution">
    <text evidence="7">The sequence shown here is derived from an EMBL/GenBank/DDBJ whole genome shotgun (WGS) entry which is preliminary data.</text>
</comment>
<keyword evidence="1" id="KW-0479">Metal-binding</keyword>
<dbReference type="Gene3D" id="3.30.40.10">
    <property type="entry name" value="Zinc/RING finger domain, C3HC4 (zinc finger)"/>
    <property type="match status" value="1"/>
</dbReference>
<dbReference type="Proteomes" id="UP000029964">
    <property type="component" value="Unassembled WGS sequence"/>
</dbReference>
<organism evidence="7 8">
    <name type="scientific">Hapsidospora chrysogenum (strain ATCC 11550 / CBS 779.69 / DSM 880 / IAM 14645 / JCM 23072 / IMI 49137)</name>
    <name type="common">Acremonium chrysogenum</name>
    <dbReference type="NCBI Taxonomy" id="857340"/>
    <lineage>
        <taxon>Eukaryota</taxon>
        <taxon>Fungi</taxon>
        <taxon>Dikarya</taxon>
        <taxon>Ascomycota</taxon>
        <taxon>Pezizomycotina</taxon>
        <taxon>Sordariomycetes</taxon>
        <taxon>Hypocreomycetidae</taxon>
        <taxon>Hypocreales</taxon>
        <taxon>Bionectriaceae</taxon>
        <taxon>Hapsidospora</taxon>
    </lineage>
</organism>
<evidence type="ECO:0000256" key="2">
    <source>
        <dbReference type="ARBA" id="ARBA00022771"/>
    </source>
</evidence>
<keyword evidence="2 4" id="KW-0863">Zinc-finger</keyword>
<dbReference type="InterPro" id="IPR018527">
    <property type="entry name" value="Rubredoxin_Fe_BS"/>
</dbReference>
<evidence type="ECO:0000259" key="6">
    <source>
        <dbReference type="PROSITE" id="PS51044"/>
    </source>
</evidence>
<dbReference type="GO" id="GO:0008270">
    <property type="term" value="F:zinc ion binding"/>
    <property type="evidence" value="ECO:0007669"/>
    <property type="project" value="UniProtKB-KW"/>
</dbReference>
<reference evidence="8" key="1">
    <citation type="journal article" date="2014" name="Genome Announc.">
        <title>Genome sequence and annotation of Acremonium chrysogenum, producer of the beta-lactam antibiotic cephalosporin C.</title>
        <authorList>
            <person name="Terfehr D."/>
            <person name="Dahlmann T.A."/>
            <person name="Specht T."/>
            <person name="Zadra I."/>
            <person name="Kuernsteiner H."/>
            <person name="Kueck U."/>
        </authorList>
    </citation>
    <scope>NUCLEOTIDE SEQUENCE [LARGE SCALE GENOMIC DNA]</scope>
    <source>
        <strain evidence="8">ATCC 11550 / CBS 779.69 / DSM 880 / IAM 14645 / JCM 23072 / IMI 49137</strain>
    </source>
</reference>
<dbReference type="PANTHER" id="PTHR10782">
    <property type="entry name" value="ZINC FINGER MIZ DOMAIN-CONTAINING PROTEIN"/>
    <property type="match status" value="1"/>
</dbReference>
<dbReference type="Pfam" id="PF02891">
    <property type="entry name" value="zf-MIZ"/>
    <property type="match status" value="1"/>
</dbReference>
<keyword evidence="3" id="KW-0862">Zinc</keyword>
<evidence type="ECO:0000313" key="8">
    <source>
        <dbReference type="Proteomes" id="UP000029964"/>
    </source>
</evidence>
<dbReference type="OrthoDB" id="27975at2759"/>
<proteinExistence type="predicted"/>
<dbReference type="GO" id="GO:0016925">
    <property type="term" value="P:protein sumoylation"/>
    <property type="evidence" value="ECO:0007669"/>
    <property type="project" value="TreeGrafter"/>
</dbReference>
<evidence type="ECO:0000256" key="5">
    <source>
        <dbReference type="SAM" id="MobiDB-lite"/>
    </source>
</evidence>